<dbReference type="Pfam" id="PF03372">
    <property type="entry name" value="Exo_endo_phos"/>
    <property type="match status" value="1"/>
</dbReference>
<dbReference type="GO" id="GO:0016020">
    <property type="term" value="C:membrane"/>
    <property type="evidence" value="ECO:0007669"/>
    <property type="project" value="GOC"/>
</dbReference>
<dbReference type="GO" id="GO:0006506">
    <property type="term" value="P:GPI anchor biosynthetic process"/>
    <property type="evidence" value="ECO:0007669"/>
    <property type="project" value="TreeGrafter"/>
</dbReference>
<organism evidence="2">
    <name type="scientific">uncultured Thermomicrobiales bacterium</name>
    <dbReference type="NCBI Taxonomy" id="1645740"/>
    <lineage>
        <taxon>Bacteria</taxon>
        <taxon>Pseudomonadati</taxon>
        <taxon>Thermomicrobiota</taxon>
        <taxon>Thermomicrobia</taxon>
        <taxon>Thermomicrobiales</taxon>
        <taxon>environmental samples</taxon>
    </lineage>
</organism>
<evidence type="ECO:0000259" key="1">
    <source>
        <dbReference type="Pfam" id="PF03372"/>
    </source>
</evidence>
<gene>
    <name evidence="2" type="ORF">AVDCRST_MAG88-2251</name>
</gene>
<dbReference type="SUPFAM" id="SSF56219">
    <property type="entry name" value="DNase I-like"/>
    <property type="match status" value="1"/>
</dbReference>
<dbReference type="EMBL" id="CADCWM010000577">
    <property type="protein sequence ID" value="CAA9570116.1"/>
    <property type="molecule type" value="Genomic_DNA"/>
</dbReference>
<dbReference type="PANTHER" id="PTHR14859:SF1">
    <property type="entry name" value="PGAP2-INTERACTING PROTEIN"/>
    <property type="match status" value="1"/>
</dbReference>
<dbReference type="Gene3D" id="3.60.10.10">
    <property type="entry name" value="Endonuclease/exonuclease/phosphatase"/>
    <property type="match status" value="1"/>
</dbReference>
<feature type="domain" description="Endonuclease/exonuclease/phosphatase" evidence="1">
    <location>
        <begin position="9"/>
        <end position="247"/>
    </location>
</feature>
<dbReference type="PANTHER" id="PTHR14859">
    <property type="entry name" value="CALCOFLUOR WHITE HYPERSENSITIVE PROTEIN PRECURSOR"/>
    <property type="match status" value="1"/>
</dbReference>
<dbReference type="AlphaFoldDB" id="A0A6J4V6K4"/>
<dbReference type="InterPro" id="IPR005135">
    <property type="entry name" value="Endo/exonuclease/phosphatase"/>
</dbReference>
<reference evidence="2" key="1">
    <citation type="submission" date="2020-02" db="EMBL/GenBank/DDBJ databases">
        <authorList>
            <person name="Meier V. D."/>
        </authorList>
    </citation>
    <scope>NUCLEOTIDE SEQUENCE</scope>
    <source>
        <strain evidence="2">AVDCRST_MAG88</strain>
    </source>
</reference>
<accession>A0A6J4V6K4</accession>
<proteinExistence type="predicted"/>
<sequence>MERGLFRVVTLNVLHDPVTPTWPQRAPLLLAQLCTLAPDIVPLQEVAWPDEQATALAAALGEETGRGYTTHLTGLFAPNGWQEGLALLSRFPVHDSDAFGLPGSEQFCQRARLDVGGRALDVYNVHLDPYSIERVGEQVGAVLAWMGTHIGAGGALLGGDFNATPDSAPIARAEGRLRSAHALRHGHEVARTSPTPFGVERLRQAGRRAAPITVDYLFLSPALSPADVRLVFDRPADDDPLLYPSDHYGLLADLHWTG</sequence>
<evidence type="ECO:0000313" key="2">
    <source>
        <dbReference type="EMBL" id="CAA9570116.1"/>
    </source>
</evidence>
<name>A0A6J4V6K4_9BACT</name>
<protein>
    <recommendedName>
        <fullName evidence="1">Endonuclease/exonuclease/phosphatase domain-containing protein</fullName>
    </recommendedName>
</protein>
<dbReference type="InterPro" id="IPR036691">
    <property type="entry name" value="Endo/exonu/phosph_ase_sf"/>
</dbReference>
<dbReference type="GO" id="GO:0003824">
    <property type="term" value="F:catalytic activity"/>
    <property type="evidence" value="ECO:0007669"/>
    <property type="project" value="InterPro"/>
</dbReference>
<dbReference type="InterPro" id="IPR051916">
    <property type="entry name" value="GPI-anchor_lipid_remodeler"/>
</dbReference>